<reference evidence="1" key="1">
    <citation type="submission" date="2021-02" db="EMBL/GenBank/DDBJ databases">
        <authorList>
            <consortium name="DOE Joint Genome Institute"/>
            <person name="Ahrendt S."/>
            <person name="Looney B.P."/>
            <person name="Miyauchi S."/>
            <person name="Morin E."/>
            <person name="Drula E."/>
            <person name="Courty P.E."/>
            <person name="Chicoki N."/>
            <person name="Fauchery L."/>
            <person name="Kohler A."/>
            <person name="Kuo A."/>
            <person name="Labutti K."/>
            <person name="Pangilinan J."/>
            <person name="Lipzen A."/>
            <person name="Riley R."/>
            <person name="Andreopoulos W."/>
            <person name="He G."/>
            <person name="Johnson J."/>
            <person name="Barry K.W."/>
            <person name="Grigoriev I.V."/>
            <person name="Nagy L."/>
            <person name="Hibbett D."/>
            <person name="Henrissat B."/>
            <person name="Matheny P.B."/>
            <person name="Labbe J."/>
            <person name="Martin F."/>
        </authorList>
    </citation>
    <scope>NUCLEOTIDE SEQUENCE</scope>
    <source>
        <strain evidence="1">FP105234-sp</strain>
    </source>
</reference>
<dbReference type="Proteomes" id="UP000814033">
    <property type="component" value="Unassembled WGS sequence"/>
</dbReference>
<accession>A0ACB8RTW6</accession>
<keyword evidence="2" id="KW-1185">Reference proteome</keyword>
<evidence type="ECO:0000313" key="1">
    <source>
        <dbReference type="EMBL" id="KAI0047578.1"/>
    </source>
</evidence>
<name>A0ACB8RTW6_9AGAM</name>
<sequence>MATDSVLVLLAVHHRHWPARSSCGSHHTRAPTRLPNIQRTVNVSRNCSLPPEPRPTKRHRRSEEKPMLRPNLHGACTDRRARADDRRPRPRHGPVFVALTADMLPLSTISRSFTPADKRTLD</sequence>
<gene>
    <name evidence="1" type="ORF">FA95DRAFT_1206301</name>
</gene>
<protein>
    <submittedName>
        <fullName evidence="1">Uncharacterized protein</fullName>
    </submittedName>
</protein>
<dbReference type="EMBL" id="MU275901">
    <property type="protein sequence ID" value="KAI0047578.1"/>
    <property type="molecule type" value="Genomic_DNA"/>
</dbReference>
<comment type="caution">
    <text evidence="1">The sequence shown here is derived from an EMBL/GenBank/DDBJ whole genome shotgun (WGS) entry which is preliminary data.</text>
</comment>
<organism evidence="1 2">
    <name type="scientific">Auriscalpium vulgare</name>
    <dbReference type="NCBI Taxonomy" id="40419"/>
    <lineage>
        <taxon>Eukaryota</taxon>
        <taxon>Fungi</taxon>
        <taxon>Dikarya</taxon>
        <taxon>Basidiomycota</taxon>
        <taxon>Agaricomycotina</taxon>
        <taxon>Agaricomycetes</taxon>
        <taxon>Russulales</taxon>
        <taxon>Auriscalpiaceae</taxon>
        <taxon>Auriscalpium</taxon>
    </lineage>
</organism>
<reference evidence="1" key="2">
    <citation type="journal article" date="2022" name="New Phytol.">
        <title>Evolutionary transition to the ectomycorrhizal habit in the genomes of a hyperdiverse lineage of mushroom-forming fungi.</title>
        <authorList>
            <person name="Looney B."/>
            <person name="Miyauchi S."/>
            <person name="Morin E."/>
            <person name="Drula E."/>
            <person name="Courty P.E."/>
            <person name="Kohler A."/>
            <person name="Kuo A."/>
            <person name="LaButti K."/>
            <person name="Pangilinan J."/>
            <person name="Lipzen A."/>
            <person name="Riley R."/>
            <person name="Andreopoulos W."/>
            <person name="He G."/>
            <person name="Johnson J."/>
            <person name="Nolan M."/>
            <person name="Tritt A."/>
            <person name="Barry K.W."/>
            <person name="Grigoriev I.V."/>
            <person name="Nagy L.G."/>
            <person name="Hibbett D."/>
            <person name="Henrissat B."/>
            <person name="Matheny P.B."/>
            <person name="Labbe J."/>
            <person name="Martin F.M."/>
        </authorList>
    </citation>
    <scope>NUCLEOTIDE SEQUENCE</scope>
    <source>
        <strain evidence="1">FP105234-sp</strain>
    </source>
</reference>
<proteinExistence type="predicted"/>
<evidence type="ECO:0000313" key="2">
    <source>
        <dbReference type="Proteomes" id="UP000814033"/>
    </source>
</evidence>